<comment type="caution">
    <text evidence="1">The sequence shown here is derived from an EMBL/GenBank/DDBJ whole genome shotgun (WGS) entry which is preliminary data.</text>
</comment>
<dbReference type="AlphaFoldDB" id="A0AAE1QK92"/>
<sequence length="149" mass="17309">MTSFGVDKEVVEVCFMPIFKVQGQVYHLIDSLLPQTGEELKFLQIYIMGDKERECDKRCENFQDLDKTIVLSLQEILHTNNHLVQSFNTAVEQEPPTRDYRVVIRTDHRPAGEHAKRFNEPKVNEVATFLVGDPHDNRDILLRLKDNSL</sequence>
<dbReference type="PANTHER" id="PTHR45786:SF74">
    <property type="entry name" value="ATP-DEPENDENT DNA HELICASE"/>
    <property type="match status" value="1"/>
</dbReference>
<gene>
    <name evidence="1" type="ORF">Pmani_002731</name>
</gene>
<reference evidence="1" key="1">
    <citation type="submission" date="2023-11" db="EMBL/GenBank/DDBJ databases">
        <title>Genome assemblies of two species of porcelain crab, Petrolisthes cinctipes and Petrolisthes manimaculis (Anomura: Porcellanidae).</title>
        <authorList>
            <person name="Angst P."/>
        </authorList>
    </citation>
    <scope>NUCLEOTIDE SEQUENCE</scope>
    <source>
        <strain evidence="1">PB745_02</strain>
        <tissue evidence="1">Gill</tissue>
    </source>
</reference>
<name>A0AAE1QK92_9EUCA</name>
<accession>A0AAE1QK92</accession>
<keyword evidence="2" id="KW-1185">Reference proteome</keyword>
<protein>
    <submittedName>
        <fullName evidence="1">Uncharacterized protein</fullName>
    </submittedName>
</protein>
<organism evidence="1 2">
    <name type="scientific">Petrolisthes manimaculis</name>
    <dbReference type="NCBI Taxonomy" id="1843537"/>
    <lineage>
        <taxon>Eukaryota</taxon>
        <taxon>Metazoa</taxon>
        <taxon>Ecdysozoa</taxon>
        <taxon>Arthropoda</taxon>
        <taxon>Crustacea</taxon>
        <taxon>Multicrustacea</taxon>
        <taxon>Malacostraca</taxon>
        <taxon>Eumalacostraca</taxon>
        <taxon>Eucarida</taxon>
        <taxon>Decapoda</taxon>
        <taxon>Pleocyemata</taxon>
        <taxon>Anomura</taxon>
        <taxon>Galatheoidea</taxon>
        <taxon>Porcellanidae</taxon>
        <taxon>Petrolisthes</taxon>
    </lineage>
</organism>
<evidence type="ECO:0000313" key="2">
    <source>
        <dbReference type="Proteomes" id="UP001292094"/>
    </source>
</evidence>
<dbReference type="Proteomes" id="UP001292094">
    <property type="component" value="Unassembled WGS sequence"/>
</dbReference>
<proteinExistence type="predicted"/>
<dbReference type="PANTHER" id="PTHR45786">
    <property type="entry name" value="DNA BINDING PROTEIN-LIKE"/>
    <property type="match status" value="1"/>
</dbReference>
<dbReference type="EMBL" id="JAWZYT010000201">
    <property type="protein sequence ID" value="KAK4326712.1"/>
    <property type="molecule type" value="Genomic_DNA"/>
</dbReference>
<evidence type="ECO:0000313" key="1">
    <source>
        <dbReference type="EMBL" id="KAK4326712.1"/>
    </source>
</evidence>